<evidence type="ECO:0000313" key="4">
    <source>
        <dbReference type="Proteomes" id="UP001549749"/>
    </source>
</evidence>
<dbReference type="Proteomes" id="UP001549749">
    <property type="component" value="Unassembled WGS sequence"/>
</dbReference>
<evidence type="ECO:0000256" key="1">
    <source>
        <dbReference type="SAM" id="SignalP"/>
    </source>
</evidence>
<name>A0ABV2SZF8_9BACT</name>
<feature type="chain" id="PRO_5046593260" evidence="1">
    <location>
        <begin position="22"/>
        <end position="477"/>
    </location>
</feature>
<dbReference type="SUPFAM" id="SSF53474">
    <property type="entry name" value="alpha/beta-Hydrolases"/>
    <property type="match status" value="1"/>
</dbReference>
<evidence type="ECO:0000313" key="3">
    <source>
        <dbReference type="EMBL" id="MET6996167.1"/>
    </source>
</evidence>
<gene>
    <name evidence="3" type="ORF">ABR189_02255</name>
</gene>
<proteinExistence type="predicted"/>
<dbReference type="PANTHER" id="PTHR43265">
    <property type="entry name" value="ESTERASE ESTD"/>
    <property type="match status" value="1"/>
</dbReference>
<reference evidence="3 4" key="1">
    <citation type="submission" date="2024-06" db="EMBL/GenBank/DDBJ databases">
        <title>Chitinophaga defluvii sp. nov., isolated from municipal sewage.</title>
        <authorList>
            <person name="Zhang L."/>
        </authorList>
    </citation>
    <scope>NUCLEOTIDE SEQUENCE [LARGE SCALE GENOMIC DNA]</scope>
    <source>
        <strain evidence="3 4">H8</strain>
    </source>
</reference>
<keyword evidence="1" id="KW-0732">Signal</keyword>
<protein>
    <submittedName>
        <fullName evidence="3">Alpha/beta fold hydrolase</fullName>
    </submittedName>
</protein>
<evidence type="ECO:0000259" key="2">
    <source>
        <dbReference type="Pfam" id="PF12146"/>
    </source>
</evidence>
<feature type="signal peptide" evidence="1">
    <location>
        <begin position="1"/>
        <end position="21"/>
    </location>
</feature>
<feature type="domain" description="Serine aminopeptidase S33" evidence="2">
    <location>
        <begin position="199"/>
        <end position="437"/>
    </location>
</feature>
<dbReference type="EMBL" id="JBEXAC010000001">
    <property type="protein sequence ID" value="MET6996167.1"/>
    <property type="molecule type" value="Genomic_DNA"/>
</dbReference>
<dbReference type="Pfam" id="PF12146">
    <property type="entry name" value="Hydrolase_4"/>
    <property type="match status" value="1"/>
</dbReference>
<comment type="caution">
    <text evidence="3">The sequence shown here is derived from an EMBL/GenBank/DDBJ whole genome shotgun (WGS) entry which is preliminary data.</text>
</comment>
<dbReference type="PANTHER" id="PTHR43265:SF1">
    <property type="entry name" value="ESTERASE ESTD"/>
    <property type="match status" value="1"/>
</dbReference>
<dbReference type="InterPro" id="IPR022742">
    <property type="entry name" value="Hydrolase_4"/>
</dbReference>
<dbReference type="RefSeq" id="WP_354658815.1">
    <property type="nucleotide sequence ID" value="NZ_JBEXAC010000001.1"/>
</dbReference>
<dbReference type="Gene3D" id="3.40.50.1820">
    <property type="entry name" value="alpha/beta hydrolase"/>
    <property type="match status" value="1"/>
</dbReference>
<dbReference type="GO" id="GO:0016787">
    <property type="term" value="F:hydrolase activity"/>
    <property type="evidence" value="ECO:0007669"/>
    <property type="project" value="UniProtKB-KW"/>
</dbReference>
<dbReference type="InterPro" id="IPR029058">
    <property type="entry name" value="AB_hydrolase_fold"/>
</dbReference>
<keyword evidence="3" id="KW-0378">Hydrolase</keyword>
<sequence length="477" mass="52876">MNLKCLGALLLGICLYGNTYAQGKTGYKETWYGVFKTPVGEKQRLEVILEKENNSTYKGWLKVTDADAPPIALEEVEYRGDSLRFSIGDGNTYASRWDAVKKEFNGQLVMFDEATPLTLSRKEIRKEDLYTRPQEPRPPFSYHTEEVTFVNPVSGNTLAGTFTRPDYVTAQYPVVIMITGAGPRDRNNEVAGHKPFLVLADYLTRNGIAVLRYDSRGAGKSTGDYEHADIFDFAEDIRAAIKFIKTRKDVDTAFVGLLGHSQGANVAQIVAAGNKAVAFVVSMAGTGISGRQLIDLQWEIAGKSTGASDSEVKQKQEQFKDYFDLLATEKDMAVLVPKATAALQKIYQASPDSVKASISEEDFVDQILGSNLQKAALSMMRYKPLPYLQQVKCPFLGINGTHDVQVDANVNLPAIERALMENGNMQVTIRKFDGLNHLFQRCNTCTLAEYGDLEQTISPMVLEFITHWIQHLPAKAG</sequence>
<keyword evidence="4" id="KW-1185">Reference proteome</keyword>
<dbReference type="InterPro" id="IPR053145">
    <property type="entry name" value="AB_hydrolase_Est10"/>
</dbReference>
<organism evidence="3 4">
    <name type="scientific">Chitinophaga defluvii</name>
    <dbReference type="NCBI Taxonomy" id="3163343"/>
    <lineage>
        <taxon>Bacteria</taxon>
        <taxon>Pseudomonadati</taxon>
        <taxon>Bacteroidota</taxon>
        <taxon>Chitinophagia</taxon>
        <taxon>Chitinophagales</taxon>
        <taxon>Chitinophagaceae</taxon>
        <taxon>Chitinophaga</taxon>
    </lineage>
</organism>
<accession>A0ABV2SZF8</accession>